<dbReference type="SUPFAM" id="SSF50370">
    <property type="entry name" value="Ricin B-like lectins"/>
    <property type="match status" value="1"/>
</dbReference>
<dbReference type="CDD" id="cd21037">
    <property type="entry name" value="MLKL_NTD"/>
    <property type="match status" value="1"/>
</dbReference>
<gene>
    <name evidence="1" type="ORF">SISSUDRAFT_1037171</name>
</gene>
<sequence>MSGKLDALSPSGSVIPTGKKFRKRDAAFNGCVATLETIKETTDVFPPLKSAASLVLELIAVIQSFHENKSAWLEFAHEITRLVKIIEEGISDDPSAALKAKLEHHSRTTTSTFAQILEEVKGLGHRGIGARILNWKADKDKITEYRRRLGIQQDELALRAHVATLAMHDSFRGANRPPAYEILHSESNASTSQTLDRKPQELSFPACYRIISVLSGKVAQPIFAQLPPHSHTMPVVVQNPSSNLSQVWRIEDTSYGKTIRNEASKLYASTLDTDTWGNSRLLVAPEPTYWNIALDVWCGSSGVYQSDIVMYVRIMQVSDESRVWDLSEGNLKSGTQILLWSNYYGANNQKGENQAWILELVPQNDTSSTSMQFEAA</sequence>
<name>A0A165YHZ8_9AGAM</name>
<keyword evidence="2" id="KW-1185">Reference proteome</keyword>
<accession>A0A165YHZ8</accession>
<dbReference type="InterPro" id="IPR035992">
    <property type="entry name" value="Ricin_B-like_lectins"/>
</dbReference>
<protein>
    <submittedName>
        <fullName evidence="1">Uncharacterized protein</fullName>
    </submittedName>
</protein>
<dbReference type="Gene3D" id="2.80.10.50">
    <property type="match status" value="1"/>
</dbReference>
<evidence type="ECO:0000313" key="1">
    <source>
        <dbReference type="EMBL" id="KZT33272.1"/>
    </source>
</evidence>
<dbReference type="AlphaFoldDB" id="A0A165YHZ8"/>
<reference evidence="1 2" key="1">
    <citation type="journal article" date="2016" name="Mol. Biol. Evol.">
        <title>Comparative Genomics of Early-Diverging Mushroom-Forming Fungi Provides Insights into the Origins of Lignocellulose Decay Capabilities.</title>
        <authorList>
            <person name="Nagy L.G."/>
            <person name="Riley R."/>
            <person name="Tritt A."/>
            <person name="Adam C."/>
            <person name="Daum C."/>
            <person name="Floudas D."/>
            <person name="Sun H."/>
            <person name="Yadav J.S."/>
            <person name="Pangilinan J."/>
            <person name="Larsson K.H."/>
            <person name="Matsuura K."/>
            <person name="Barry K."/>
            <person name="Labutti K."/>
            <person name="Kuo R."/>
            <person name="Ohm R.A."/>
            <person name="Bhattacharya S.S."/>
            <person name="Shirouzu T."/>
            <person name="Yoshinaga Y."/>
            <person name="Martin F.M."/>
            <person name="Grigoriev I.V."/>
            <person name="Hibbett D.S."/>
        </authorList>
    </citation>
    <scope>NUCLEOTIDE SEQUENCE [LARGE SCALE GENOMIC DNA]</scope>
    <source>
        <strain evidence="1 2">HHB10207 ss-3</strain>
    </source>
</reference>
<organism evidence="1 2">
    <name type="scientific">Sistotremastrum suecicum HHB10207 ss-3</name>
    <dbReference type="NCBI Taxonomy" id="1314776"/>
    <lineage>
        <taxon>Eukaryota</taxon>
        <taxon>Fungi</taxon>
        <taxon>Dikarya</taxon>
        <taxon>Basidiomycota</taxon>
        <taxon>Agaricomycotina</taxon>
        <taxon>Agaricomycetes</taxon>
        <taxon>Sistotremastrales</taxon>
        <taxon>Sistotremastraceae</taxon>
        <taxon>Sistotremastrum</taxon>
    </lineage>
</organism>
<evidence type="ECO:0000313" key="2">
    <source>
        <dbReference type="Proteomes" id="UP000076798"/>
    </source>
</evidence>
<dbReference type="Proteomes" id="UP000076798">
    <property type="component" value="Unassembled WGS sequence"/>
</dbReference>
<dbReference type="OrthoDB" id="3266026at2759"/>
<proteinExistence type="predicted"/>
<dbReference type="EMBL" id="KV428253">
    <property type="protein sequence ID" value="KZT33272.1"/>
    <property type="molecule type" value="Genomic_DNA"/>
</dbReference>
<dbReference type="InterPro" id="IPR059179">
    <property type="entry name" value="MLKL-like_MCAfunc"/>
</dbReference>